<protein>
    <submittedName>
        <fullName evidence="1">Uncharacterized protein</fullName>
    </submittedName>
</protein>
<organism evidence="1 2">
    <name type="scientific">Eumeta variegata</name>
    <name type="common">Bagworm moth</name>
    <name type="synonym">Eumeta japonica</name>
    <dbReference type="NCBI Taxonomy" id="151549"/>
    <lineage>
        <taxon>Eukaryota</taxon>
        <taxon>Metazoa</taxon>
        <taxon>Ecdysozoa</taxon>
        <taxon>Arthropoda</taxon>
        <taxon>Hexapoda</taxon>
        <taxon>Insecta</taxon>
        <taxon>Pterygota</taxon>
        <taxon>Neoptera</taxon>
        <taxon>Endopterygota</taxon>
        <taxon>Lepidoptera</taxon>
        <taxon>Glossata</taxon>
        <taxon>Ditrysia</taxon>
        <taxon>Tineoidea</taxon>
        <taxon>Psychidae</taxon>
        <taxon>Oiketicinae</taxon>
        <taxon>Eumeta</taxon>
    </lineage>
</organism>
<dbReference type="AlphaFoldDB" id="A0A4C1T1B0"/>
<sequence length="126" mass="14681">MIIENVGAVLGAGKRPRKSPGAELFRARLRKEDFRRPIWIVQRSDKNLDHLERVLNILYDRRVWMNCNAHSPLVLRATTIDKKARKRNAYVRRRRPSSLDVACIYTTSKARHLRSLGRPCAYVTVE</sequence>
<proteinExistence type="predicted"/>
<name>A0A4C1T1B0_EUMVA</name>
<gene>
    <name evidence="1" type="ORF">EVAR_78097_1</name>
</gene>
<evidence type="ECO:0000313" key="1">
    <source>
        <dbReference type="EMBL" id="GBP07955.1"/>
    </source>
</evidence>
<reference evidence="1 2" key="1">
    <citation type="journal article" date="2019" name="Commun. Biol.">
        <title>The bagworm genome reveals a unique fibroin gene that provides high tensile strength.</title>
        <authorList>
            <person name="Kono N."/>
            <person name="Nakamura H."/>
            <person name="Ohtoshi R."/>
            <person name="Tomita M."/>
            <person name="Numata K."/>
            <person name="Arakawa K."/>
        </authorList>
    </citation>
    <scope>NUCLEOTIDE SEQUENCE [LARGE SCALE GENOMIC DNA]</scope>
</reference>
<evidence type="ECO:0000313" key="2">
    <source>
        <dbReference type="Proteomes" id="UP000299102"/>
    </source>
</evidence>
<keyword evidence="2" id="KW-1185">Reference proteome</keyword>
<dbReference type="EMBL" id="BGZK01000028">
    <property type="protein sequence ID" value="GBP07955.1"/>
    <property type="molecule type" value="Genomic_DNA"/>
</dbReference>
<accession>A0A4C1T1B0</accession>
<comment type="caution">
    <text evidence="1">The sequence shown here is derived from an EMBL/GenBank/DDBJ whole genome shotgun (WGS) entry which is preliminary data.</text>
</comment>
<dbReference type="Proteomes" id="UP000299102">
    <property type="component" value="Unassembled WGS sequence"/>
</dbReference>